<evidence type="ECO:0000313" key="1">
    <source>
        <dbReference type="EMBL" id="MEQ2638404.1"/>
    </source>
</evidence>
<dbReference type="RefSeq" id="WP_349183108.1">
    <property type="nucleotide sequence ID" value="NZ_JBBNGS010000019.1"/>
</dbReference>
<proteinExistence type="predicted"/>
<evidence type="ECO:0000313" key="2">
    <source>
        <dbReference type="Proteomes" id="UP001478817"/>
    </source>
</evidence>
<accession>A0ABV1IIC2</accession>
<evidence type="ECO:0008006" key="3">
    <source>
        <dbReference type="Google" id="ProtNLM"/>
    </source>
</evidence>
<name>A0ABV1IIC2_9ACTN</name>
<dbReference type="InterPro" id="IPR027266">
    <property type="entry name" value="TrmE/GcvT-like"/>
</dbReference>
<dbReference type="Gene3D" id="3.30.1360.120">
    <property type="entry name" value="Probable tRNA modification gtpase trme, domain 1"/>
    <property type="match status" value="1"/>
</dbReference>
<dbReference type="EMBL" id="JBBNGS010000019">
    <property type="protein sequence ID" value="MEQ2638404.1"/>
    <property type="molecule type" value="Genomic_DNA"/>
</dbReference>
<dbReference type="SUPFAM" id="SSF103025">
    <property type="entry name" value="Folate-binding domain"/>
    <property type="match status" value="1"/>
</dbReference>
<keyword evidence="2" id="KW-1185">Reference proteome</keyword>
<dbReference type="Proteomes" id="UP001478817">
    <property type="component" value="Unassembled WGS sequence"/>
</dbReference>
<sequence>MSSQTFGPLYREHLLLNAVFEDPEDGNPPRPATYPGSMPLSFVREGAFLVDLTGATYALLHGGPASQLAGAAFCGRTLGVGECAFEPSLTGDASVNAIPLCLRTGDSEYVLLDPTDRGETLVAWLGFLANLEQDGCAPYAGARVESAQGMLVPLLLCGAKARDVLADYVKSPSDLPRAGRVAQIKLDSILCVVAAASLPHAGVDAFLVFVSPAQATILWRSFLSFQEVSPAGTVILDQLVRQGLPWGEAASSLGRVEPGHEALSAWGLLRPGSDFIGARALSGPR</sequence>
<organism evidence="1 2">
    <name type="scientific">Paratractidigestivibacter faecalis</name>
    <dbReference type="NCBI Taxonomy" id="2292441"/>
    <lineage>
        <taxon>Bacteria</taxon>
        <taxon>Bacillati</taxon>
        <taxon>Actinomycetota</taxon>
        <taxon>Coriobacteriia</taxon>
        <taxon>Coriobacteriales</taxon>
        <taxon>Atopobiaceae</taxon>
        <taxon>Paratractidigestivibacter</taxon>
    </lineage>
</organism>
<reference evidence="1 2" key="1">
    <citation type="submission" date="2024-04" db="EMBL/GenBank/DDBJ databases">
        <title>Human intestinal bacterial collection.</title>
        <authorList>
            <person name="Pauvert C."/>
            <person name="Hitch T.C.A."/>
            <person name="Clavel T."/>
        </authorList>
    </citation>
    <scope>NUCLEOTIDE SEQUENCE [LARGE SCALE GENOMIC DNA]</scope>
    <source>
        <strain evidence="1 2">CLA-AA-H197</strain>
    </source>
</reference>
<protein>
    <recommendedName>
        <fullName evidence="3">Aminomethyltransferase folate-binding domain-containing protein</fullName>
    </recommendedName>
</protein>
<comment type="caution">
    <text evidence="1">The sequence shown here is derived from an EMBL/GenBank/DDBJ whole genome shotgun (WGS) entry which is preliminary data.</text>
</comment>
<gene>
    <name evidence="1" type="ORF">AAAT05_08645</name>
</gene>